<accession>A0A438AP61</accession>
<organism evidence="3 4">
    <name type="scientific">Rhodococcus spongiicola</name>
    <dbReference type="NCBI Taxonomy" id="2487352"/>
    <lineage>
        <taxon>Bacteria</taxon>
        <taxon>Bacillati</taxon>
        <taxon>Actinomycetota</taxon>
        <taxon>Actinomycetes</taxon>
        <taxon>Mycobacteriales</taxon>
        <taxon>Nocardiaceae</taxon>
        <taxon>Rhodococcus</taxon>
    </lineage>
</organism>
<sequence>MIKSVRAVATAALAAPLLAAVFAAPANAAPGEVNLSAEVQGNDVWVTISNDNQLPVLCNWEVTNGDPEAFFAPILLRLVEPGGEDRVGLTLEDGNYHVTWNCTNLFEEWGTTVENGPATAAPFPFTIPASTDDGNDDSADTGSLGSLGSASGSLGSTSGSFGSS</sequence>
<dbReference type="RefSeq" id="WP_127948473.1">
    <property type="nucleotide sequence ID" value="NZ_RKLN01000007.1"/>
</dbReference>
<evidence type="ECO:0000313" key="4">
    <source>
        <dbReference type="Proteomes" id="UP000284333"/>
    </source>
</evidence>
<proteinExistence type="predicted"/>
<feature type="region of interest" description="Disordered" evidence="1">
    <location>
        <begin position="126"/>
        <end position="164"/>
    </location>
</feature>
<feature type="signal peptide" evidence="2">
    <location>
        <begin position="1"/>
        <end position="28"/>
    </location>
</feature>
<feature type="chain" id="PRO_5019506700" evidence="2">
    <location>
        <begin position="29"/>
        <end position="164"/>
    </location>
</feature>
<name>A0A438AP61_9NOCA</name>
<keyword evidence="4" id="KW-1185">Reference proteome</keyword>
<gene>
    <name evidence="3" type="ORF">EF834_17430</name>
</gene>
<comment type="caution">
    <text evidence="3">The sequence shown here is derived from an EMBL/GenBank/DDBJ whole genome shotgun (WGS) entry which is preliminary data.</text>
</comment>
<evidence type="ECO:0000256" key="1">
    <source>
        <dbReference type="SAM" id="MobiDB-lite"/>
    </source>
</evidence>
<protein>
    <submittedName>
        <fullName evidence="3">Uncharacterized protein</fullName>
    </submittedName>
</protein>
<dbReference type="Proteomes" id="UP000284333">
    <property type="component" value="Unassembled WGS sequence"/>
</dbReference>
<feature type="compositionally biased region" description="Low complexity" evidence="1">
    <location>
        <begin position="140"/>
        <end position="164"/>
    </location>
</feature>
<keyword evidence="2" id="KW-0732">Signal</keyword>
<dbReference type="AlphaFoldDB" id="A0A438AP61"/>
<evidence type="ECO:0000256" key="2">
    <source>
        <dbReference type="SAM" id="SignalP"/>
    </source>
</evidence>
<reference evidence="3 4" key="1">
    <citation type="submission" date="2018-11" db="EMBL/GenBank/DDBJ databases">
        <title>Rhodococcus spongicola sp. nov. and Rhodococcus xishaensis sp. nov. from marine sponges.</title>
        <authorList>
            <person name="Li L."/>
            <person name="Lin H.W."/>
        </authorList>
    </citation>
    <scope>NUCLEOTIDE SEQUENCE [LARGE SCALE GENOMIC DNA]</scope>
    <source>
        <strain evidence="3 4">LHW50502</strain>
    </source>
</reference>
<dbReference type="OrthoDB" id="9966093at2"/>
<dbReference type="EMBL" id="RKLN01000007">
    <property type="protein sequence ID" value="RVW00429.1"/>
    <property type="molecule type" value="Genomic_DNA"/>
</dbReference>
<evidence type="ECO:0000313" key="3">
    <source>
        <dbReference type="EMBL" id="RVW00429.1"/>
    </source>
</evidence>